<feature type="domain" description="Secretion system C-terminal sorting" evidence="3">
    <location>
        <begin position="214"/>
        <end position="280"/>
    </location>
</feature>
<accession>A0A8J6PYQ2</accession>
<keyword evidence="1 2" id="KW-0732">Signal</keyword>
<name>A0A8J6PYQ2_9FLAO</name>
<sequence>MNRIIIAFLMCVACSFMVQGQAFKQDFDDTSSDSWGFTSNIPFYEKNNGTDIWGKFSKANGRIPQAFSGRNYIAGRDLDNEHTQKLTGKSSPEHILFFDPIQLAGVAAEIKFHVQYVNLKSSDYIYYEVAYNDGDNWETYDAHEDIFKTSLDGKYSSRGWKEVKFNVPAGYENVRMRLVIYQNGNAYLGFDDFELNMKTLSANHIKIDGFSFGPNPTRDVLNLKANVILDQISIYNVLGKQVLSQLCNNSEVHLDVSNLPNGIYIAKIDSGNTSESIKIIKK</sequence>
<reference evidence="4 5" key="1">
    <citation type="submission" date="2020-09" db="EMBL/GenBank/DDBJ databases">
        <title>TT11 complete genome.</title>
        <authorList>
            <person name="Wu Z."/>
        </authorList>
    </citation>
    <scope>NUCLEOTIDE SEQUENCE [LARGE SCALE GENOMIC DNA]</scope>
    <source>
        <strain evidence="4 5">TT11</strain>
    </source>
</reference>
<keyword evidence="5" id="KW-1185">Reference proteome</keyword>
<dbReference type="NCBIfam" id="TIGR04183">
    <property type="entry name" value="Por_Secre_tail"/>
    <property type="match status" value="1"/>
</dbReference>
<evidence type="ECO:0000256" key="2">
    <source>
        <dbReference type="SAM" id="SignalP"/>
    </source>
</evidence>
<evidence type="ECO:0000256" key="1">
    <source>
        <dbReference type="ARBA" id="ARBA00022729"/>
    </source>
</evidence>
<dbReference type="InterPro" id="IPR026444">
    <property type="entry name" value="Secre_tail"/>
</dbReference>
<gene>
    <name evidence="4" type="ORF">ICJ83_03710</name>
</gene>
<dbReference type="RefSeq" id="WP_188228996.1">
    <property type="nucleotide sequence ID" value="NZ_JACVXB010000001.1"/>
</dbReference>
<protein>
    <submittedName>
        <fullName evidence="4">T9SS type A sorting domain-containing protein</fullName>
    </submittedName>
</protein>
<evidence type="ECO:0000313" key="4">
    <source>
        <dbReference type="EMBL" id="MBD0831232.1"/>
    </source>
</evidence>
<organism evidence="4 5">
    <name type="scientific">Aestuariibaculum sediminum</name>
    <dbReference type="NCBI Taxonomy" id="2770637"/>
    <lineage>
        <taxon>Bacteria</taxon>
        <taxon>Pseudomonadati</taxon>
        <taxon>Bacteroidota</taxon>
        <taxon>Flavobacteriia</taxon>
        <taxon>Flavobacteriales</taxon>
        <taxon>Flavobacteriaceae</taxon>
    </lineage>
</organism>
<evidence type="ECO:0000259" key="3">
    <source>
        <dbReference type="Pfam" id="PF18962"/>
    </source>
</evidence>
<feature type="signal peptide" evidence="2">
    <location>
        <begin position="1"/>
        <end position="24"/>
    </location>
</feature>
<dbReference type="Proteomes" id="UP000600588">
    <property type="component" value="Unassembled WGS sequence"/>
</dbReference>
<dbReference type="AlphaFoldDB" id="A0A8J6PYQ2"/>
<comment type="caution">
    <text evidence="4">The sequence shown here is derived from an EMBL/GenBank/DDBJ whole genome shotgun (WGS) entry which is preliminary data.</text>
</comment>
<dbReference type="Pfam" id="PF18962">
    <property type="entry name" value="Por_Secre_tail"/>
    <property type="match status" value="1"/>
</dbReference>
<evidence type="ECO:0000313" key="5">
    <source>
        <dbReference type="Proteomes" id="UP000600588"/>
    </source>
</evidence>
<proteinExistence type="predicted"/>
<dbReference type="EMBL" id="JACVXB010000001">
    <property type="protein sequence ID" value="MBD0831232.1"/>
    <property type="molecule type" value="Genomic_DNA"/>
</dbReference>
<feature type="chain" id="PRO_5035309310" evidence="2">
    <location>
        <begin position="25"/>
        <end position="282"/>
    </location>
</feature>